<evidence type="ECO:0000313" key="1">
    <source>
        <dbReference type="EMBL" id="GBP10980.1"/>
    </source>
</evidence>
<protein>
    <submittedName>
        <fullName evidence="1">Uncharacterized protein</fullName>
    </submittedName>
</protein>
<comment type="caution">
    <text evidence="1">The sequence shown here is derived from an EMBL/GenBank/DDBJ whole genome shotgun (WGS) entry which is preliminary data.</text>
</comment>
<gene>
    <name evidence="1" type="ORF">EVAR_5532_1</name>
</gene>
<accession>A0A4C1TBL4</accession>
<dbReference type="Proteomes" id="UP000299102">
    <property type="component" value="Unassembled WGS sequence"/>
</dbReference>
<reference evidence="1 2" key="1">
    <citation type="journal article" date="2019" name="Commun. Biol.">
        <title>The bagworm genome reveals a unique fibroin gene that provides high tensile strength.</title>
        <authorList>
            <person name="Kono N."/>
            <person name="Nakamura H."/>
            <person name="Ohtoshi R."/>
            <person name="Tomita M."/>
            <person name="Numata K."/>
            <person name="Arakawa K."/>
        </authorList>
    </citation>
    <scope>NUCLEOTIDE SEQUENCE [LARGE SCALE GENOMIC DNA]</scope>
</reference>
<dbReference type="AlphaFoldDB" id="A0A4C1TBL4"/>
<keyword evidence="2" id="KW-1185">Reference proteome</keyword>
<evidence type="ECO:0000313" key="2">
    <source>
        <dbReference type="Proteomes" id="UP000299102"/>
    </source>
</evidence>
<name>A0A4C1TBL4_EUMVA</name>
<dbReference type="EMBL" id="BGZK01000043">
    <property type="protein sequence ID" value="GBP10980.1"/>
    <property type="molecule type" value="Genomic_DNA"/>
</dbReference>
<proteinExistence type="predicted"/>
<organism evidence="1 2">
    <name type="scientific">Eumeta variegata</name>
    <name type="common">Bagworm moth</name>
    <name type="synonym">Eumeta japonica</name>
    <dbReference type="NCBI Taxonomy" id="151549"/>
    <lineage>
        <taxon>Eukaryota</taxon>
        <taxon>Metazoa</taxon>
        <taxon>Ecdysozoa</taxon>
        <taxon>Arthropoda</taxon>
        <taxon>Hexapoda</taxon>
        <taxon>Insecta</taxon>
        <taxon>Pterygota</taxon>
        <taxon>Neoptera</taxon>
        <taxon>Endopterygota</taxon>
        <taxon>Lepidoptera</taxon>
        <taxon>Glossata</taxon>
        <taxon>Ditrysia</taxon>
        <taxon>Tineoidea</taxon>
        <taxon>Psychidae</taxon>
        <taxon>Oiketicinae</taxon>
        <taxon>Eumeta</taxon>
    </lineage>
</organism>
<sequence>MIAIGAAFACQGSSSDLDYNKRLCGNHNRTRRTKLGYGDFRNFYACYWTAPFKLLRVGGAVSRCSASAGASVCCTRYGEAPPRGT</sequence>